<protein>
    <submittedName>
        <fullName evidence="1">Alkaline phosphatase family protein</fullName>
    </submittedName>
</protein>
<organism evidence="1 2">
    <name type="scientific">Vibrio parahaemolyticus</name>
    <dbReference type="NCBI Taxonomy" id="670"/>
    <lineage>
        <taxon>Bacteria</taxon>
        <taxon>Pseudomonadati</taxon>
        <taxon>Pseudomonadota</taxon>
        <taxon>Gammaproteobacteria</taxon>
        <taxon>Vibrionales</taxon>
        <taxon>Vibrionaceae</taxon>
        <taxon>Vibrio</taxon>
    </lineage>
</organism>
<dbReference type="Proteomes" id="UP000555836">
    <property type="component" value="Unassembled WGS sequence"/>
</dbReference>
<evidence type="ECO:0000313" key="2">
    <source>
        <dbReference type="Proteomes" id="UP000555836"/>
    </source>
</evidence>
<accession>A0A7Y0SBK3</accession>
<evidence type="ECO:0000313" key="1">
    <source>
        <dbReference type="EMBL" id="NMU29955.1"/>
    </source>
</evidence>
<dbReference type="InterPro" id="IPR017850">
    <property type="entry name" value="Alkaline_phosphatase_core_sf"/>
</dbReference>
<name>A0A7Y0SBK3_VIBPH</name>
<dbReference type="EMBL" id="JABCLD010002299">
    <property type="protein sequence ID" value="NMU29955.1"/>
    <property type="molecule type" value="Genomic_DNA"/>
</dbReference>
<dbReference type="Gene3D" id="3.40.720.10">
    <property type="entry name" value="Alkaline Phosphatase, subunit A"/>
    <property type="match status" value="1"/>
</dbReference>
<feature type="non-terminal residue" evidence="1">
    <location>
        <position position="1"/>
    </location>
</feature>
<dbReference type="AlphaFoldDB" id="A0A7Y0SBK3"/>
<dbReference type="SUPFAM" id="SSF53649">
    <property type="entry name" value="Alkaline phosphatase-like"/>
    <property type="match status" value="1"/>
</dbReference>
<feature type="non-terminal residue" evidence="1">
    <location>
        <position position="102"/>
    </location>
</feature>
<gene>
    <name evidence="1" type="ORF">HKB21_30555</name>
</gene>
<comment type="caution">
    <text evidence="1">The sequence shown here is derived from an EMBL/GenBank/DDBJ whole genome shotgun (WGS) entry which is preliminary data.</text>
</comment>
<reference evidence="1 2" key="1">
    <citation type="submission" date="2020-04" db="EMBL/GenBank/DDBJ databases">
        <title>Whole-genome sequencing of Vibrio spp. from China reveals different genetic environments of blaCTX-M-14 among diverse lineages.</title>
        <authorList>
            <person name="Zheng Z."/>
            <person name="Ye L."/>
            <person name="Chen S."/>
        </authorList>
    </citation>
    <scope>NUCLEOTIDE SEQUENCE [LARGE SCALE GENOMIC DNA]</scope>
    <source>
        <strain evidence="1 2">Vb0574</strain>
    </source>
</reference>
<sequence length="102" mass="11716">PVQCELPSMSRPLYECILTGVRPVESGIVNNNIVRLSKHDSIFSLAKAQGKVTAAAAYHWVSELYNRAPFEPVRDRFTHDETLNIQHGCFYHWDHYPDEALF</sequence>
<proteinExistence type="predicted"/>